<organism evidence="2 3">
    <name type="scientific">Ambispora gerdemannii</name>
    <dbReference type="NCBI Taxonomy" id="144530"/>
    <lineage>
        <taxon>Eukaryota</taxon>
        <taxon>Fungi</taxon>
        <taxon>Fungi incertae sedis</taxon>
        <taxon>Mucoromycota</taxon>
        <taxon>Glomeromycotina</taxon>
        <taxon>Glomeromycetes</taxon>
        <taxon>Archaeosporales</taxon>
        <taxon>Ambisporaceae</taxon>
        <taxon>Ambispora</taxon>
    </lineage>
</organism>
<dbReference type="EMBL" id="CAJVPL010005319">
    <property type="protein sequence ID" value="CAG8656911.1"/>
    <property type="molecule type" value="Genomic_DNA"/>
</dbReference>
<name>A0A9N9H6E7_9GLOM</name>
<dbReference type="Pfam" id="PF14968">
    <property type="entry name" value="CCDC84"/>
    <property type="match status" value="2"/>
</dbReference>
<dbReference type="OrthoDB" id="2147116at2759"/>
<keyword evidence="3" id="KW-1185">Reference proteome</keyword>
<reference evidence="2" key="1">
    <citation type="submission" date="2021-06" db="EMBL/GenBank/DDBJ databases">
        <authorList>
            <person name="Kallberg Y."/>
            <person name="Tangrot J."/>
            <person name="Rosling A."/>
        </authorList>
    </citation>
    <scope>NUCLEOTIDE SEQUENCE</scope>
    <source>
        <strain evidence="2">MT106</strain>
    </source>
</reference>
<dbReference type="InterPro" id="IPR028015">
    <property type="entry name" value="CCDC84-like"/>
</dbReference>
<protein>
    <submittedName>
        <fullName evidence="2">10611_t:CDS:1</fullName>
    </submittedName>
</protein>
<dbReference type="Proteomes" id="UP000789831">
    <property type="component" value="Unassembled WGS sequence"/>
</dbReference>
<dbReference type="PANTHER" id="PTHR31198">
    <property type="entry name" value="COILED-COIL DOMAIN-CONTAINING PROTEIN 84"/>
    <property type="match status" value="1"/>
</dbReference>
<evidence type="ECO:0000313" key="2">
    <source>
        <dbReference type="EMBL" id="CAG8656911.1"/>
    </source>
</evidence>
<feature type="compositionally biased region" description="Basic residues" evidence="1">
    <location>
        <begin position="359"/>
        <end position="370"/>
    </location>
</feature>
<dbReference type="PANTHER" id="PTHR31198:SF1">
    <property type="entry name" value="CENTROSOMAL AT-AC SPLICING FACTOR"/>
    <property type="match status" value="1"/>
</dbReference>
<feature type="compositionally biased region" description="Polar residues" evidence="1">
    <location>
        <begin position="243"/>
        <end position="266"/>
    </location>
</feature>
<feature type="region of interest" description="Disordered" evidence="1">
    <location>
        <begin position="235"/>
        <end position="266"/>
    </location>
</feature>
<feature type="region of interest" description="Disordered" evidence="1">
    <location>
        <begin position="318"/>
        <end position="370"/>
    </location>
</feature>
<sequence>MPYEFCKVCKRNNSEGRRHFYTKSHQERLKKVLEDQETNYRKYKIFLKDLTLVQDINKQPDFTCLFCGVEVKPKFIVNAETATVKLGNDESQFVCIHIFEHLATKQHHKNVGEWFKKNNVDRKLIDEFMIKKADMDQFQKLMRAKQLEITLQEKAARLERKRKLIDESLTSTRNNSFDHSSISTSVASNGLNYNDYGSNSINQNNVIFSNHYMGLQQGNYRWINNKNSNNNISVFTKPITRPTLPTSSSTNRNESKTETINSQQDYDIINSNSEDEVERKVKKLRVADNLFAASKLDLTRIKVPHLKPGEGNVFMEGSIPPWMQEDNDNNKNVPSSSSSADKEWVPNFGRVWNSGTRSQSRKQFHRESRR</sequence>
<dbReference type="AlphaFoldDB" id="A0A9N9H6E7"/>
<accession>A0A9N9H6E7</accession>
<proteinExistence type="predicted"/>
<evidence type="ECO:0000256" key="1">
    <source>
        <dbReference type="SAM" id="MobiDB-lite"/>
    </source>
</evidence>
<comment type="caution">
    <text evidence="2">The sequence shown here is derived from an EMBL/GenBank/DDBJ whole genome shotgun (WGS) entry which is preliminary data.</text>
</comment>
<gene>
    <name evidence="2" type="ORF">AGERDE_LOCUS11639</name>
</gene>
<evidence type="ECO:0000313" key="3">
    <source>
        <dbReference type="Proteomes" id="UP000789831"/>
    </source>
</evidence>
<feature type="compositionally biased region" description="Polar residues" evidence="1">
    <location>
        <begin position="330"/>
        <end position="339"/>
    </location>
</feature>